<proteinExistence type="predicted"/>
<evidence type="ECO:0000313" key="1">
    <source>
        <dbReference type="EMBL" id="SFG00754.1"/>
    </source>
</evidence>
<dbReference type="STRING" id="269670.SAMN02982927_00384"/>
<protein>
    <recommendedName>
        <fullName evidence="3">YlxP-like protein</fullName>
    </recommendedName>
</protein>
<organism evidence="1 2">
    <name type="scientific">Sporolactobacillus nakayamae</name>
    <dbReference type="NCBI Taxonomy" id="269670"/>
    <lineage>
        <taxon>Bacteria</taxon>
        <taxon>Bacillati</taxon>
        <taxon>Bacillota</taxon>
        <taxon>Bacilli</taxon>
        <taxon>Bacillales</taxon>
        <taxon>Sporolactobacillaceae</taxon>
        <taxon>Sporolactobacillus</taxon>
    </lineage>
</organism>
<dbReference type="InterPro" id="IPR036746">
    <property type="entry name" value="TT1725-like_sf"/>
</dbReference>
<dbReference type="SUPFAM" id="SSF103007">
    <property type="entry name" value="Hypothetical protein TT1725"/>
    <property type="match status" value="1"/>
</dbReference>
<gene>
    <name evidence="1" type="ORF">SAMN02982927_00384</name>
</gene>
<name>A0A1I2NA68_9BACL</name>
<dbReference type="InterPro" id="IPR007546">
    <property type="entry name" value="DUF503"/>
</dbReference>
<dbReference type="Gene3D" id="3.30.70.1120">
    <property type="entry name" value="TT1725-like"/>
    <property type="match status" value="1"/>
</dbReference>
<dbReference type="RefSeq" id="WP_093669482.1">
    <property type="nucleotide sequence ID" value="NZ_FOOY01000003.1"/>
</dbReference>
<sequence>MIIGVVRCECMLFCAHSLKEKRSVIKSILRKAADGHNLSASEVGYQDTWQRAELAFVCVGSSKVPVERELARALVIIDFRTEIERVHTEYEWL</sequence>
<reference evidence="2" key="1">
    <citation type="submission" date="2016-10" db="EMBL/GenBank/DDBJ databases">
        <authorList>
            <person name="Varghese N."/>
            <person name="Submissions S."/>
        </authorList>
    </citation>
    <scope>NUCLEOTIDE SEQUENCE [LARGE SCALE GENOMIC DNA]</scope>
    <source>
        <strain evidence="2">ATCC 700379</strain>
    </source>
</reference>
<evidence type="ECO:0008006" key="3">
    <source>
        <dbReference type="Google" id="ProtNLM"/>
    </source>
</evidence>
<dbReference type="OrthoDB" id="9809023at2"/>
<dbReference type="Proteomes" id="UP000198752">
    <property type="component" value="Unassembled WGS sequence"/>
</dbReference>
<evidence type="ECO:0000313" key="2">
    <source>
        <dbReference type="Proteomes" id="UP000198752"/>
    </source>
</evidence>
<accession>A0A1I2NA68</accession>
<dbReference type="AlphaFoldDB" id="A0A1I2NA68"/>
<keyword evidence="2" id="KW-1185">Reference proteome</keyword>
<dbReference type="PANTHER" id="PTHR36441">
    <property type="entry name" value="HYPOTHETICAL CYTOSOLIC PROTEIN"/>
    <property type="match status" value="1"/>
</dbReference>
<dbReference type="EMBL" id="FOOY01000003">
    <property type="protein sequence ID" value="SFG00754.1"/>
    <property type="molecule type" value="Genomic_DNA"/>
</dbReference>
<dbReference type="PANTHER" id="PTHR36441:SF1">
    <property type="entry name" value="DUF503 DOMAIN-CONTAINING PROTEIN"/>
    <property type="match status" value="1"/>
</dbReference>
<dbReference type="Pfam" id="PF04456">
    <property type="entry name" value="DUF503"/>
    <property type="match status" value="1"/>
</dbReference>